<name>V2Z5X2_9FIRM</name>
<dbReference type="RefSeq" id="WP_023355314.1">
    <property type="nucleotide sequence ID" value="NZ_KI535369.1"/>
</dbReference>
<comment type="caution">
    <text evidence="2">The sequence shown here is derived from an EMBL/GenBank/DDBJ whole genome shotgun (WGS) entry which is preliminary data.</text>
</comment>
<gene>
    <name evidence="2" type="ORF">GCWU0000282_002454</name>
</gene>
<evidence type="ECO:0000313" key="2">
    <source>
        <dbReference type="EMBL" id="ESL02320.1"/>
    </source>
</evidence>
<feature type="region of interest" description="Disordered" evidence="1">
    <location>
        <begin position="40"/>
        <end position="61"/>
    </location>
</feature>
<protein>
    <submittedName>
        <fullName evidence="2">Uncharacterized protein</fullName>
    </submittedName>
</protein>
<sequence>MRDKIINNVSGNVFNGNVNIVSVTNNNEEHEEKTVGEYTAKQMRESRFYDSEKEDDDEDDE</sequence>
<proteinExistence type="predicted"/>
<keyword evidence="3" id="KW-1185">Reference proteome</keyword>
<feature type="compositionally biased region" description="Acidic residues" evidence="1">
    <location>
        <begin position="52"/>
        <end position="61"/>
    </location>
</feature>
<dbReference type="HOGENOM" id="CLU_2913959_0_0_9"/>
<organism evidence="2 3">
    <name type="scientific">Catonella morbi ATCC 51271</name>
    <dbReference type="NCBI Taxonomy" id="592026"/>
    <lineage>
        <taxon>Bacteria</taxon>
        <taxon>Bacillati</taxon>
        <taxon>Bacillota</taxon>
        <taxon>Clostridia</taxon>
        <taxon>Lachnospirales</taxon>
        <taxon>Lachnospiraceae</taxon>
        <taxon>Catonella</taxon>
    </lineage>
</organism>
<dbReference type="STRING" id="592026.GCWU0000282_002454"/>
<feature type="compositionally biased region" description="Basic and acidic residues" evidence="1">
    <location>
        <begin position="42"/>
        <end position="51"/>
    </location>
</feature>
<evidence type="ECO:0000313" key="3">
    <source>
        <dbReference type="Proteomes" id="UP000018227"/>
    </source>
</evidence>
<dbReference type="EMBL" id="ACIL03000016">
    <property type="protein sequence ID" value="ESL02320.1"/>
    <property type="molecule type" value="Genomic_DNA"/>
</dbReference>
<dbReference type="AlphaFoldDB" id="V2Z5X2"/>
<reference evidence="2 3" key="1">
    <citation type="submission" date="2013-06" db="EMBL/GenBank/DDBJ databases">
        <authorList>
            <person name="Weinstock G."/>
            <person name="Sodergren E."/>
            <person name="Clifton S."/>
            <person name="Fulton L."/>
            <person name="Fulton B."/>
            <person name="Courtney L."/>
            <person name="Fronick C."/>
            <person name="Harrison M."/>
            <person name="Strong C."/>
            <person name="Farmer C."/>
            <person name="Delahaunty K."/>
            <person name="Markovic C."/>
            <person name="Hall O."/>
            <person name="Minx P."/>
            <person name="Tomlinson C."/>
            <person name="Mitreva M."/>
            <person name="Nelson J."/>
            <person name="Hou S."/>
            <person name="Wollam A."/>
            <person name="Pepin K.H."/>
            <person name="Johnson M."/>
            <person name="Bhonagiri V."/>
            <person name="Nash W.E."/>
            <person name="Warren W."/>
            <person name="Chinwalla A."/>
            <person name="Mardis E.R."/>
            <person name="Wilson R.K."/>
        </authorList>
    </citation>
    <scope>NUCLEOTIDE SEQUENCE [LARGE SCALE GENOMIC DNA]</scope>
    <source>
        <strain evidence="2 3">ATCC 51271</strain>
    </source>
</reference>
<evidence type="ECO:0000256" key="1">
    <source>
        <dbReference type="SAM" id="MobiDB-lite"/>
    </source>
</evidence>
<dbReference type="Proteomes" id="UP000018227">
    <property type="component" value="Unassembled WGS sequence"/>
</dbReference>
<accession>V2Z5X2</accession>